<evidence type="ECO:0000313" key="1">
    <source>
        <dbReference type="EMBL" id="MEW9503350.1"/>
    </source>
</evidence>
<name>A0ABV3Q7J6_9BACL</name>
<dbReference type="EMBL" id="JBFMIA010000035">
    <property type="protein sequence ID" value="MEW9503350.1"/>
    <property type="molecule type" value="Genomic_DNA"/>
</dbReference>
<sequence>MGDAEDGDLVHVDDDLDEAADGATEVMAYWHIGIRNYVIREF</sequence>
<proteinExistence type="predicted"/>
<keyword evidence="2" id="KW-1185">Reference proteome</keyword>
<organism evidence="1 2">
    <name type="scientific">Jeotgalibacillus marinus</name>
    <dbReference type="NCBI Taxonomy" id="86667"/>
    <lineage>
        <taxon>Bacteria</taxon>
        <taxon>Bacillati</taxon>
        <taxon>Bacillota</taxon>
        <taxon>Bacilli</taxon>
        <taxon>Bacillales</taxon>
        <taxon>Caryophanaceae</taxon>
        <taxon>Jeotgalibacillus</taxon>
    </lineage>
</organism>
<comment type="caution">
    <text evidence="1">The sequence shown here is derived from an EMBL/GenBank/DDBJ whole genome shotgun (WGS) entry which is preliminary data.</text>
</comment>
<evidence type="ECO:0008006" key="3">
    <source>
        <dbReference type="Google" id="ProtNLM"/>
    </source>
</evidence>
<protein>
    <recommendedName>
        <fullName evidence="3">Replication protein</fullName>
    </recommendedName>
</protein>
<reference evidence="1 2" key="1">
    <citation type="journal article" date="1979" name="Int. J. Syst. Evol. Microbiol.">
        <title>Bacillus globisporus subsp. marinus subsp. nov.</title>
        <authorList>
            <person name="Liu H."/>
        </authorList>
    </citation>
    <scope>NUCLEOTIDE SEQUENCE [LARGE SCALE GENOMIC DNA]</scope>
    <source>
        <strain evidence="1 2">DSM 1297</strain>
    </source>
</reference>
<gene>
    <name evidence="1" type="ORF">AB1471_16385</name>
</gene>
<accession>A0ABV3Q7J6</accession>
<evidence type="ECO:0000313" key="2">
    <source>
        <dbReference type="Proteomes" id="UP001556040"/>
    </source>
</evidence>
<dbReference type="Proteomes" id="UP001556040">
    <property type="component" value="Unassembled WGS sequence"/>
</dbReference>